<accession>A0A4R2KUC1</accession>
<dbReference type="Proteomes" id="UP000294919">
    <property type="component" value="Unassembled WGS sequence"/>
</dbReference>
<dbReference type="EMBL" id="SLWV01000005">
    <property type="protein sequence ID" value="TCO78011.1"/>
    <property type="molecule type" value="Genomic_DNA"/>
</dbReference>
<keyword evidence="2" id="KW-1185">Reference proteome</keyword>
<name>A0A4R2KUC1_9FIRM</name>
<reference evidence="1 2" key="1">
    <citation type="submission" date="2019-03" db="EMBL/GenBank/DDBJ databases">
        <title>Genomic Encyclopedia of Type Strains, Phase IV (KMG-IV): sequencing the most valuable type-strain genomes for metagenomic binning, comparative biology and taxonomic classification.</title>
        <authorList>
            <person name="Goeker M."/>
        </authorList>
    </citation>
    <scope>NUCLEOTIDE SEQUENCE [LARGE SCALE GENOMIC DNA]</scope>
    <source>
        <strain evidence="1 2">DSM 102940</strain>
    </source>
</reference>
<comment type="caution">
    <text evidence="1">The sequence shown here is derived from an EMBL/GenBank/DDBJ whole genome shotgun (WGS) entry which is preliminary data.</text>
</comment>
<organism evidence="1 2">
    <name type="scientific">Marinisporobacter balticus</name>
    <dbReference type="NCBI Taxonomy" id="2018667"/>
    <lineage>
        <taxon>Bacteria</taxon>
        <taxon>Bacillati</taxon>
        <taxon>Bacillota</taxon>
        <taxon>Clostridia</taxon>
        <taxon>Peptostreptococcales</taxon>
        <taxon>Thermotaleaceae</taxon>
        <taxon>Marinisporobacter</taxon>
    </lineage>
</organism>
<protein>
    <submittedName>
        <fullName evidence="1">Uncharacterized protein</fullName>
    </submittedName>
</protein>
<evidence type="ECO:0000313" key="1">
    <source>
        <dbReference type="EMBL" id="TCO78011.1"/>
    </source>
</evidence>
<dbReference type="AlphaFoldDB" id="A0A4R2KUC1"/>
<proteinExistence type="predicted"/>
<gene>
    <name evidence="1" type="ORF">EV214_105110</name>
</gene>
<sequence length="56" mass="6602">MYLYKLAKRIIEMKNPHVDLNELAIFVMGLFTEEKLSKQQYDELMNMIKPEVSPVA</sequence>
<evidence type="ECO:0000313" key="2">
    <source>
        <dbReference type="Proteomes" id="UP000294919"/>
    </source>
</evidence>
<dbReference type="RefSeq" id="WP_165916260.1">
    <property type="nucleotide sequence ID" value="NZ_SLWV01000005.1"/>
</dbReference>